<dbReference type="AlphaFoldDB" id="A0A693RN00"/>
<dbReference type="Proteomes" id="UP000361993">
    <property type="component" value="Unassembled WGS sequence"/>
</dbReference>
<proteinExistence type="predicted"/>
<organism evidence="1 2">
    <name type="scientific">Campylobacter coli</name>
    <dbReference type="NCBI Taxonomy" id="195"/>
    <lineage>
        <taxon>Bacteria</taxon>
        <taxon>Pseudomonadati</taxon>
        <taxon>Campylobacterota</taxon>
        <taxon>Epsilonproteobacteria</taxon>
        <taxon>Campylobacterales</taxon>
        <taxon>Campylobacteraceae</taxon>
        <taxon>Campylobacter</taxon>
    </lineage>
</organism>
<protein>
    <submittedName>
        <fullName evidence="1">Uncharacterized protein</fullName>
    </submittedName>
</protein>
<dbReference type="EMBL" id="AACDUL010000022">
    <property type="protein sequence ID" value="EAK1510349.1"/>
    <property type="molecule type" value="Genomic_DNA"/>
</dbReference>
<sequence length="81" mass="9911">MSKTSAKRLAKRLAKKAREKELFLLFKEFMKEVEEIEFFIFKKIKNSKEFKNYISKLEDRKLPKLFSDEELKVQCVYERIK</sequence>
<name>A0A693RN00_CAMCO</name>
<evidence type="ECO:0000313" key="1">
    <source>
        <dbReference type="EMBL" id="EAK1510349.1"/>
    </source>
</evidence>
<accession>A0A693RN00</accession>
<gene>
    <name evidence="1" type="ORF">CJD00_08870</name>
</gene>
<evidence type="ECO:0000313" key="2">
    <source>
        <dbReference type="Proteomes" id="UP000361993"/>
    </source>
</evidence>
<reference evidence="1 2" key="1">
    <citation type="submission" date="2018-05" db="EMBL/GenBank/DDBJ databases">
        <authorList>
            <consortium name="GenomeTrakr network: Whole genome sequencing for foodborne pathogen traceback"/>
        </authorList>
    </citation>
    <scope>NUCLEOTIDE SEQUENCE [LARGE SCALE GENOMIC DNA]</scope>
    <source>
        <strain evidence="1 2">NC_C6016</strain>
    </source>
</reference>
<comment type="caution">
    <text evidence="1">The sequence shown here is derived from an EMBL/GenBank/DDBJ whole genome shotgun (WGS) entry which is preliminary data.</text>
</comment>